<organism evidence="3 4">
    <name type="scientific">Flagellimonas meridianipacifica</name>
    <dbReference type="NCBI Taxonomy" id="1080225"/>
    <lineage>
        <taxon>Bacteria</taxon>
        <taxon>Pseudomonadati</taxon>
        <taxon>Bacteroidota</taxon>
        <taxon>Flavobacteriia</taxon>
        <taxon>Flavobacteriales</taxon>
        <taxon>Flavobacteriaceae</taxon>
        <taxon>Flagellimonas</taxon>
    </lineage>
</organism>
<dbReference type="EMBL" id="PVYX01000001">
    <property type="protein sequence ID" value="PRX57849.1"/>
    <property type="molecule type" value="Genomic_DNA"/>
</dbReference>
<dbReference type="Proteomes" id="UP000237640">
    <property type="component" value="Unassembled WGS sequence"/>
</dbReference>
<dbReference type="Pfam" id="PF02153">
    <property type="entry name" value="PDH_N"/>
    <property type="match status" value="1"/>
</dbReference>
<accession>A0A2T0MJX3</accession>
<dbReference type="AlphaFoldDB" id="A0A2T0MJX3"/>
<dbReference type="Gene3D" id="3.40.50.720">
    <property type="entry name" value="NAD(P)-binding Rossmann-like Domain"/>
    <property type="match status" value="1"/>
</dbReference>
<dbReference type="RefSeq" id="WP_106144713.1">
    <property type="nucleotide sequence ID" value="NZ_PVYX01000001.1"/>
</dbReference>
<comment type="caution">
    <text evidence="3">The sequence shown here is derived from an EMBL/GenBank/DDBJ whole genome shotgun (WGS) entry which is preliminary data.</text>
</comment>
<dbReference type="SUPFAM" id="SSF48179">
    <property type="entry name" value="6-phosphogluconate dehydrogenase C-terminal domain-like"/>
    <property type="match status" value="1"/>
</dbReference>
<keyword evidence="1" id="KW-0560">Oxidoreductase</keyword>
<dbReference type="InterPro" id="IPR046825">
    <property type="entry name" value="PDH_C"/>
</dbReference>
<evidence type="ECO:0000313" key="4">
    <source>
        <dbReference type="Proteomes" id="UP000237640"/>
    </source>
</evidence>
<evidence type="ECO:0000256" key="1">
    <source>
        <dbReference type="ARBA" id="ARBA00023002"/>
    </source>
</evidence>
<dbReference type="InterPro" id="IPR046826">
    <property type="entry name" value="PDH_N"/>
</dbReference>
<dbReference type="NCBIfam" id="NF006307">
    <property type="entry name" value="PRK08507.1"/>
    <property type="match status" value="1"/>
</dbReference>
<dbReference type="PANTHER" id="PTHR21363:SF0">
    <property type="entry name" value="PREPHENATE DEHYDROGENASE [NADP(+)]"/>
    <property type="match status" value="1"/>
</dbReference>
<dbReference type="Pfam" id="PF20463">
    <property type="entry name" value="PDH_C"/>
    <property type="match status" value="1"/>
</dbReference>
<dbReference type="OrthoDB" id="9802008at2"/>
<sequence length="286" mass="32091">MKVAVIGVGLIGGSFAKDIQQLWPEAEIHGIDSNEIHLQEALDLEIIHEKLDYNGLSQMDMVLVTIPVNALVEELPKILDASGDETVVIDAGSTKSLVCETVENHPKRRNFLACHPIAGTEFSGPSAAINGLYKGKTNIICEVEKTAFKLQEKALELFQGMGMRIRYMNPVAHDKHIAYVSHLSHISSFMLGKTVIEKEKNERDIFDMAGSGFESTVRLAKSSPDMWTPIFEQNKDNVVETLEEYIQNLEQFKQFLLDGDFEKVYNEMNNTNRIKQILKGIPLTKL</sequence>
<dbReference type="InterPro" id="IPR050812">
    <property type="entry name" value="Preph/Arog_dehydrog"/>
</dbReference>
<dbReference type="GO" id="GO:0006571">
    <property type="term" value="P:tyrosine biosynthetic process"/>
    <property type="evidence" value="ECO:0007669"/>
    <property type="project" value="InterPro"/>
</dbReference>
<evidence type="ECO:0000313" key="3">
    <source>
        <dbReference type="EMBL" id="PRX57849.1"/>
    </source>
</evidence>
<dbReference type="Gene3D" id="1.10.3660.10">
    <property type="entry name" value="6-phosphogluconate dehydrogenase C-terminal like domain"/>
    <property type="match status" value="1"/>
</dbReference>
<proteinExistence type="predicted"/>
<dbReference type="GO" id="GO:0070403">
    <property type="term" value="F:NAD+ binding"/>
    <property type="evidence" value="ECO:0007669"/>
    <property type="project" value="InterPro"/>
</dbReference>
<dbReference type="InterPro" id="IPR008927">
    <property type="entry name" value="6-PGluconate_DH-like_C_sf"/>
</dbReference>
<dbReference type="GO" id="GO:0004665">
    <property type="term" value="F:prephenate dehydrogenase (NADP+) activity"/>
    <property type="evidence" value="ECO:0007669"/>
    <property type="project" value="InterPro"/>
</dbReference>
<gene>
    <name evidence="3" type="ORF">CLV81_1862</name>
</gene>
<dbReference type="InterPro" id="IPR003099">
    <property type="entry name" value="Prephen_DH"/>
</dbReference>
<dbReference type="PROSITE" id="PS51176">
    <property type="entry name" value="PDH_ADH"/>
    <property type="match status" value="1"/>
</dbReference>
<evidence type="ECO:0000259" key="2">
    <source>
        <dbReference type="PROSITE" id="PS51176"/>
    </source>
</evidence>
<dbReference type="SUPFAM" id="SSF51735">
    <property type="entry name" value="NAD(P)-binding Rossmann-fold domains"/>
    <property type="match status" value="1"/>
</dbReference>
<dbReference type="GO" id="GO:0008977">
    <property type="term" value="F:prephenate dehydrogenase (NAD+) activity"/>
    <property type="evidence" value="ECO:0007669"/>
    <property type="project" value="InterPro"/>
</dbReference>
<keyword evidence="4" id="KW-1185">Reference proteome</keyword>
<protein>
    <submittedName>
        <fullName evidence="3">Prephenate dehydrogenase</fullName>
    </submittedName>
</protein>
<dbReference type="InterPro" id="IPR036291">
    <property type="entry name" value="NAD(P)-bd_dom_sf"/>
</dbReference>
<name>A0A2T0MJX3_9FLAO</name>
<reference evidence="3 4" key="1">
    <citation type="submission" date="2018-03" db="EMBL/GenBank/DDBJ databases">
        <title>Genomic Encyclopedia of Archaeal and Bacterial Type Strains, Phase II (KMG-II): from individual species to whole genera.</title>
        <authorList>
            <person name="Goeker M."/>
        </authorList>
    </citation>
    <scope>NUCLEOTIDE SEQUENCE [LARGE SCALE GENOMIC DNA]</scope>
    <source>
        <strain evidence="3 4">DSM 25027</strain>
    </source>
</reference>
<feature type="domain" description="Prephenate/arogenate dehydrogenase" evidence="2">
    <location>
        <begin position="1"/>
        <end position="286"/>
    </location>
</feature>
<dbReference type="PANTHER" id="PTHR21363">
    <property type="entry name" value="PREPHENATE DEHYDROGENASE"/>
    <property type="match status" value="1"/>
</dbReference>